<dbReference type="GO" id="GO:0006777">
    <property type="term" value="P:Mo-molybdopterin cofactor biosynthetic process"/>
    <property type="evidence" value="ECO:0007669"/>
    <property type="project" value="InterPro"/>
</dbReference>
<dbReference type="RefSeq" id="WP_227306058.1">
    <property type="nucleotide sequence ID" value="NZ_JAESVA010000001.1"/>
</dbReference>
<comment type="similarity">
    <text evidence="2">Belongs to the MoaD family.</text>
</comment>
<evidence type="ECO:0000256" key="1">
    <source>
        <dbReference type="ARBA" id="ARBA00022741"/>
    </source>
</evidence>
<dbReference type="Pfam" id="PF02597">
    <property type="entry name" value="ThiS"/>
    <property type="match status" value="1"/>
</dbReference>
<dbReference type="SUPFAM" id="SSF54285">
    <property type="entry name" value="MoaD/ThiS"/>
    <property type="match status" value="1"/>
</dbReference>
<dbReference type="EMBL" id="JAESVA010000001">
    <property type="protein sequence ID" value="MCB8879152.1"/>
    <property type="molecule type" value="Genomic_DNA"/>
</dbReference>
<dbReference type="Gene3D" id="3.10.20.30">
    <property type="match status" value="1"/>
</dbReference>
<dbReference type="PANTHER" id="PTHR33359">
    <property type="entry name" value="MOLYBDOPTERIN SYNTHASE SULFUR CARRIER SUBUNIT"/>
    <property type="match status" value="1"/>
</dbReference>
<protein>
    <recommendedName>
        <fullName evidence="3">Molybdopterin synthase sulfur carrier subunit</fullName>
    </recommendedName>
</protein>
<reference evidence="4 5" key="1">
    <citation type="journal article" date="2021" name="Microorganisms">
        <title>Acidisoma silvae sp. nov. and Acidisomacellulosilytica sp. nov., Two Acidophilic Bacteria Isolated from Decaying Wood, Hydrolyzing Cellulose and Producing Poly-3-hydroxybutyrate.</title>
        <authorList>
            <person name="Mieszkin S."/>
            <person name="Pouder E."/>
            <person name="Uroz S."/>
            <person name="Simon-Colin C."/>
            <person name="Alain K."/>
        </authorList>
    </citation>
    <scope>NUCLEOTIDE SEQUENCE [LARGE SCALE GENOMIC DNA]</scope>
    <source>
        <strain evidence="4 5">HW T5.17</strain>
    </source>
</reference>
<dbReference type="PANTHER" id="PTHR33359:SF1">
    <property type="entry name" value="MOLYBDOPTERIN SYNTHASE SULFUR CARRIER SUBUNIT"/>
    <property type="match status" value="1"/>
</dbReference>
<gene>
    <name evidence="4" type="primary">moaD</name>
    <name evidence="4" type="ORF">ACELLULO517_02815</name>
</gene>
<evidence type="ECO:0000313" key="4">
    <source>
        <dbReference type="EMBL" id="MCB8879152.1"/>
    </source>
</evidence>
<dbReference type="GO" id="GO:0000166">
    <property type="term" value="F:nucleotide binding"/>
    <property type="evidence" value="ECO:0007669"/>
    <property type="project" value="UniProtKB-KW"/>
</dbReference>
<dbReference type="InterPro" id="IPR003749">
    <property type="entry name" value="ThiS/MoaD-like"/>
</dbReference>
<dbReference type="GO" id="GO:1990133">
    <property type="term" value="C:molybdopterin adenylyltransferase complex"/>
    <property type="evidence" value="ECO:0007669"/>
    <property type="project" value="TreeGrafter"/>
</dbReference>
<organism evidence="4 5">
    <name type="scientific">Acidisoma cellulosilyticum</name>
    <dbReference type="NCBI Taxonomy" id="2802395"/>
    <lineage>
        <taxon>Bacteria</taxon>
        <taxon>Pseudomonadati</taxon>
        <taxon>Pseudomonadota</taxon>
        <taxon>Alphaproteobacteria</taxon>
        <taxon>Acetobacterales</taxon>
        <taxon>Acidocellaceae</taxon>
        <taxon>Acidisoma</taxon>
    </lineage>
</organism>
<dbReference type="InterPro" id="IPR016155">
    <property type="entry name" value="Mopterin_synth/thiamin_S_b"/>
</dbReference>
<name>A0A964E2E4_9PROT</name>
<sequence length="85" mass="9283">MVVRLLYFAWLRERLGCAEEEVTLPAGVDTVGALLGWLSARGEPYRQVLTETARIRSAVNQDFASDSSPIRAGDEIAFFPPITGG</sequence>
<keyword evidence="5" id="KW-1185">Reference proteome</keyword>
<dbReference type="NCBIfam" id="TIGR01682">
    <property type="entry name" value="moaD"/>
    <property type="match status" value="1"/>
</dbReference>
<proteinExistence type="inferred from homology"/>
<dbReference type="AlphaFoldDB" id="A0A964E2E4"/>
<evidence type="ECO:0000256" key="3">
    <source>
        <dbReference type="ARBA" id="ARBA00024247"/>
    </source>
</evidence>
<dbReference type="InterPro" id="IPR012675">
    <property type="entry name" value="Beta-grasp_dom_sf"/>
</dbReference>
<dbReference type="CDD" id="cd00754">
    <property type="entry name" value="Ubl_MoaD"/>
    <property type="match status" value="1"/>
</dbReference>
<dbReference type="InterPro" id="IPR044672">
    <property type="entry name" value="MOCS2A"/>
</dbReference>
<keyword evidence="1" id="KW-0547">Nucleotide-binding</keyword>
<evidence type="ECO:0000313" key="5">
    <source>
        <dbReference type="Proteomes" id="UP000721844"/>
    </source>
</evidence>
<dbReference type="Proteomes" id="UP000721844">
    <property type="component" value="Unassembled WGS sequence"/>
</dbReference>
<accession>A0A964E2E4</accession>
<evidence type="ECO:0000256" key="2">
    <source>
        <dbReference type="ARBA" id="ARBA00024200"/>
    </source>
</evidence>
<comment type="caution">
    <text evidence="4">The sequence shown here is derived from an EMBL/GenBank/DDBJ whole genome shotgun (WGS) entry which is preliminary data.</text>
</comment>